<evidence type="ECO:0000313" key="4">
    <source>
        <dbReference type="Proteomes" id="UP000662747"/>
    </source>
</evidence>
<keyword evidence="4" id="KW-1185">Reference proteome</keyword>
<dbReference type="InterPro" id="IPR036186">
    <property type="entry name" value="Serpin_sf"/>
</dbReference>
<dbReference type="EMBL" id="CP071090">
    <property type="protein sequence ID" value="QSQ21970.1"/>
    <property type="molecule type" value="Genomic_DNA"/>
</dbReference>
<accession>A0ABX7NWX0</accession>
<comment type="similarity">
    <text evidence="1">Belongs to the serpin family.</text>
</comment>
<organism evidence="3 4">
    <name type="scientific">Pyxidicoccus parkwayensis</name>
    <dbReference type="NCBI Taxonomy" id="2813578"/>
    <lineage>
        <taxon>Bacteria</taxon>
        <taxon>Pseudomonadati</taxon>
        <taxon>Myxococcota</taxon>
        <taxon>Myxococcia</taxon>
        <taxon>Myxococcales</taxon>
        <taxon>Cystobacterineae</taxon>
        <taxon>Myxococcaceae</taxon>
        <taxon>Pyxidicoccus</taxon>
    </lineage>
</organism>
<feature type="domain" description="Serpin" evidence="2">
    <location>
        <begin position="21"/>
        <end position="383"/>
    </location>
</feature>
<evidence type="ECO:0000256" key="1">
    <source>
        <dbReference type="RuleBase" id="RU000411"/>
    </source>
</evidence>
<evidence type="ECO:0000259" key="2">
    <source>
        <dbReference type="SMART" id="SM00093"/>
    </source>
</evidence>
<dbReference type="PANTHER" id="PTHR11461">
    <property type="entry name" value="SERINE PROTEASE INHIBITOR, SERPIN"/>
    <property type="match status" value="1"/>
</dbReference>
<reference evidence="3 4" key="1">
    <citation type="submission" date="2021-02" db="EMBL/GenBank/DDBJ databases">
        <title>De Novo genome assembly of isolated myxobacteria.</title>
        <authorList>
            <person name="Stevens D.C."/>
        </authorList>
    </citation>
    <scope>NUCLEOTIDE SEQUENCE [LARGE SCALE GENOMIC DNA]</scope>
    <source>
        <strain evidence="4">SCPEA02</strain>
    </source>
</reference>
<dbReference type="Gene3D" id="3.30.497.10">
    <property type="entry name" value="Antithrombin, subunit I, domain 2"/>
    <property type="match status" value="1"/>
</dbReference>
<dbReference type="PROSITE" id="PS00284">
    <property type="entry name" value="SERPIN"/>
    <property type="match status" value="1"/>
</dbReference>
<dbReference type="RefSeq" id="WP_206723547.1">
    <property type="nucleotide sequence ID" value="NZ_CP071090.1"/>
</dbReference>
<dbReference type="InterPro" id="IPR042185">
    <property type="entry name" value="Serpin_sf_2"/>
</dbReference>
<name>A0ABX7NWX0_9BACT</name>
<dbReference type="InterPro" id="IPR042178">
    <property type="entry name" value="Serpin_sf_1"/>
</dbReference>
<sequence length="385" mass="41719">MNDSNAAAMRAGATASNHFAFDLQARVGTEPGNTFFSPTSLSLALAMTALGARGETLAQMERVLRLDTLQGTSSQRAYAALNGQVNTLGRSGSVELRSANRLWGQRGHEFLPSFQETARLRYGAALEEVDFAGDAEAARQHINRWVSEQTREKIRELLAKGTVDGLTRLVLTNAIYFRGAWQDPFEPRLTRDGQPFHVSAGRTAKVSMMRQTDWFRHTEDEQAQWLELPYKGGETAMLIALPKQVDGLASLEASLDAKRLATRVSQLDGGKVAVSLPKFKLSAALQLKDVLSSMGMPLAFEPSRADFSGMTAREPLNLSAVVHQAEVDVNEVGTEAAAATAIGAAAGAARPRIVEFNADHPFLFYILDTWSGAVLFQGKLVDPGA</sequence>
<dbReference type="PANTHER" id="PTHR11461:SF211">
    <property type="entry name" value="GH10112P-RELATED"/>
    <property type="match status" value="1"/>
</dbReference>
<dbReference type="InterPro" id="IPR000215">
    <property type="entry name" value="Serpin_fam"/>
</dbReference>
<dbReference type="Pfam" id="PF00079">
    <property type="entry name" value="Serpin"/>
    <property type="match status" value="1"/>
</dbReference>
<gene>
    <name evidence="3" type="ORF">JY651_43655</name>
</gene>
<dbReference type="SUPFAM" id="SSF56574">
    <property type="entry name" value="Serpins"/>
    <property type="match status" value="1"/>
</dbReference>
<proteinExistence type="inferred from homology"/>
<protein>
    <submittedName>
        <fullName evidence="3">Serpin family protein</fullName>
    </submittedName>
</protein>
<dbReference type="CDD" id="cd19590">
    <property type="entry name" value="serpin_thermopin-like"/>
    <property type="match status" value="1"/>
</dbReference>
<dbReference type="Gene3D" id="2.30.39.10">
    <property type="entry name" value="Alpha-1-antitrypsin, domain 1"/>
    <property type="match status" value="1"/>
</dbReference>
<dbReference type="Proteomes" id="UP000662747">
    <property type="component" value="Chromosome"/>
</dbReference>
<dbReference type="InterPro" id="IPR023796">
    <property type="entry name" value="Serpin_dom"/>
</dbReference>
<dbReference type="SMART" id="SM00093">
    <property type="entry name" value="SERPIN"/>
    <property type="match status" value="1"/>
</dbReference>
<evidence type="ECO:0000313" key="3">
    <source>
        <dbReference type="EMBL" id="QSQ21970.1"/>
    </source>
</evidence>
<dbReference type="InterPro" id="IPR023795">
    <property type="entry name" value="Serpin_CS"/>
</dbReference>